<proteinExistence type="predicted"/>
<dbReference type="KEGG" id="det:DET0683"/>
<evidence type="ECO:0000313" key="3">
    <source>
        <dbReference type="Proteomes" id="UP000008289"/>
    </source>
</evidence>
<dbReference type="EMBL" id="CP000027">
    <property type="protein sequence ID" value="AAW40043.1"/>
    <property type="molecule type" value="Genomic_DNA"/>
</dbReference>
<dbReference type="AlphaFoldDB" id="Q3Z8M4"/>
<evidence type="ECO:0000313" key="1">
    <source>
        <dbReference type="EMBL" id="AAW40043.1"/>
    </source>
</evidence>
<dbReference type="HOGENOM" id="CLU_2952761_0_0_0"/>
<dbReference type="Proteomes" id="UP000008289">
    <property type="component" value="Chromosome"/>
</dbReference>
<dbReference type="KEGG" id="det:DET0649"/>
<organism evidence="1 3">
    <name type="scientific">Dehalococcoides mccartyi (strain ATCC BAA-2266 / KCTC 15142 / 195)</name>
    <name type="common">Dehalococcoides ethenogenes (strain 195)</name>
    <dbReference type="NCBI Taxonomy" id="243164"/>
    <lineage>
        <taxon>Bacteria</taxon>
        <taxon>Bacillati</taxon>
        <taxon>Chloroflexota</taxon>
        <taxon>Dehalococcoidia</taxon>
        <taxon>Dehalococcoidales</taxon>
        <taxon>Dehalococcoidaceae</taxon>
        <taxon>Dehalococcoides</taxon>
    </lineage>
</organism>
<reference evidence="1 3" key="1">
    <citation type="journal article" date="2005" name="Science">
        <title>Genome sequence of the PCE-dechlorinating bacterium Dehalococcoides ethenogenes.</title>
        <authorList>
            <person name="Seshadri R."/>
            <person name="Adrian L."/>
            <person name="Fouts D.E."/>
            <person name="Eisen J.A."/>
            <person name="Phillippy A.M."/>
            <person name="Methe B.A."/>
            <person name="Ward N.L."/>
            <person name="Nelson W.C."/>
            <person name="Deboy R.T."/>
            <person name="Khouri H.M."/>
            <person name="Kolonay J.F."/>
            <person name="Dodson R.J."/>
            <person name="Daugherty S.C."/>
            <person name="Brinkac L.M."/>
            <person name="Sullivan S.A."/>
            <person name="Madupu R."/>
            <person name="Nelson K.E."/>
            <person name="Kang K.H."/>
            <person name="Impraim M."/>
            <person name="Tran K."/>
            <person name="Robinson J.M."/>
            <person name="Forberger H.A."/>
            <person name="Fraser C.M."/>
            <person name="Zinder S.H."/>
            <person name="Heidelberg J.F."/>
        </authorList>
    </citation>
    <scope>NUCLEOTIDE SEQUENCE [LARGE SCALE GENOMIC DNA]</scope>
    <source>
        <strain evidence="1">195</strain>
        <strain evidence="3">ATCC BAA-2266 / KCTC 15142 / 195</strain>
    </source>
</reference>
<keyword evidence="3" id="KW-1185">Reference proteome</keyword>
<accession>Q3Z8M4</accession>
<sequence length="59" mass="7049">MPHYSRRYCAGIAPVLHSKFKALLFFIYSARHKKYLCLIGQRYFSHFKMTTLPIPRSAW</sequence>
<dbReference type="EMBL" id="CP000027">
    <property type="protein sequence ID" value="AAW40117.1"/>
    <property type="molecule type" value="Genomic_DNA"/>
</dbReference>
<evidence type="ECO:0000313" key="2">
    <source>
        <dbReference type="EMBL" id="AAW40117.1"/>
    </source>
</evidence>
<name>Q3Z8M4_DEHM1</name>
<gene>
    <name evidence="2" type="ordered locus">DET0649</name>
    <name evidence="1" type="ordered locus">DET0683</name>
</gene>
<protein>
    <submittedName>
        <fullName evidence="1">Uncharacterized protein</fullName>
    </submittedName>
</protein>